<feature type="compositionally biased region" description="Polar residues" evidence="1">
    <location>
        <begin position="128"/>
        <end position="151"/>
    </location>
</feature>
<dbReference type="Proteomes" id="UP000193067">
    <property type="component" value="Unassembled WGS sequence"/>
</dbReference>
<reference evidence="2 3" key="1">
    <citation type="journal article" date="2015" name="Biotechnol. Biofuels">
        <title>Enhanced degradation of softwood versus hardwood by the white-rot fungus Pycnoporus coccineus.</title>
        <authorList>
            <person name="Couturier M."/>
            <person name="Navarro D."/>
            <person name="Chevret D."/>
            <person name="Henrissat B."/>
            <person name="Piumi F."/>
            <person name="Ruiz-Duenas F.J."/>
            <person name="Martinez A.T."/>
            <person name="Grigoriev I.V."/>
            <person name="Riley R."/>
            <person name="Lipzen A."/>
            <person name="Berrin J.G."/>
            <person name="Master E.R."/>
            <person name="Rosso M.N."/>
        </authorList>
    </citation>
    <scope>NUCLEOTIDE SEQUENCE [LARGE SCALE GENOMIC DNA]</scope>
    <source>
        <strain evidence="2 3">BRFM310</strain>
    </source>
</reference>
<dbReference type="OrthoDB" id="3262473at2759"/>
<accession>A0A1Y2J0N9</accession>
<evidence type="ECO:0000313" key="2">
    <source>
        <dbReference type="EMBL" id="OSD06011.1"/>
    </source>
</evidence>
<feature type="region of interest" description="Disordered" evidence="1">
    <location>
        <begin position="1"/>
        <end position="81"/>
    </location>
</feature>
<dbReference type="AlphaFoldDB" id="A0A1Y2J0N9"/>
<dbReference type="EMBL" id="KZ084091">
    <property type="protein sequence ID" value="OSD06011.1"/>
    <property type="molecule type" value="Genomic_DNA"/>
</dbReference>
<keyword evidence="3" id="KW-1185">Reference proteome</keyword>
<evidence type="ECO:0000256" key="1">
    <source>
        <dbReference type="SAM" id="MobiDB-lite"/>
    </source>
</evidence>
<sequence length="211" mass="23808">MLKRRRSSPSFVPDSPYDATPESAKDVFERVAKRRRPFAHTRDQGNAQERGSWTVDDTDGEEDVEGDDDSPERSEQAARLQQAGDYRHVNSLLHDLHAEQRHRMLFSSTLPPSLLSTPQYFPAEQSRGAPQSTDKITPTLSNDGDTSSAPHASQKPMPTFTISIPCKEASVMDHVEVRHVEERYADMNRYLGSLFLSRRKSSDSPSQHNQT</sequence>
<proteinExistence type="predicted"/>
<name>A0A1Y2J0N9_TRAC3</name>
<evidence type="ECO:0000313" key="3">
    <source>
        <dbReference type="Proteomes" id="UP000193067"/>
    </source>
</evidence>
<feature type="compositionally biased region" description="Acidic residues" evidence="1">
    <location>
        <begin position="56"/>
        <end position="70"/>
    </location>
</feature>
<organism evidence="2 3">
    <name type="scientific">Trametes coccinea (strain BRFM310)</name>
    <name type="common">Pycnoporus coccineus</name>
    <dbReference type="NCBI Taxonomy" id="1353009"/>
    <lineage>
        <taxon>Eukaryota</taxon>
        <taxon>Fungi</taxon>
        <taxon>Dikarya</taxon>
        <taxon>Basidiomycota</taxon>
        <taxon>Agaricomycotina</taxon>
        <taxon>Agaricomycetes</taxon>
        <taxon>Polyporales</taxon>
        <taxon>Polyporaceae</taxon>
        <taxon>Trametes</taxon>
    </lineage>
</organism>
<feature type="region of interest" description="Disordered" evidence="1">
    <location>
        <begin position="116"/>
        <end position="158"/>
    </location>
</feature>
<gene>
    <name evidence="2" type="ORF">PYCCODRAFT_1464693</name>
</gene>
<protein>
    <submittedName>
        <fullName evidence="2">Uncharacterized protein</fullName>
    </submittedName>
</protein>